<dbReference type="AlphaFoldDB" id="A0A8H6YP50"/>
<dbReference type="CDD" id="cd18186">
    <property type="entry name" value="BTB_POZ_ZBTB_KLHL-like"/>
    <property type="match status" value="1"/>
</dbReference>
<accession>A0A8H6YP50</accession>
<evidence type="ECO:0000313" key="2">
    <source>
        <dbReference type="EMBL" id="KAF7362257.1"/>
    </source>
</evidence>
<protein>
    <submittedName>
        <fullName evidence="2">BTB domain-containing protein</fullName>
    </submittedName>
</protein>
<dbReference type="Pfam" id="PF00651">
    <property type="entry name" value="BTB"/>
    <property type="match status" value="1"/>
</dbReference>
<evidence type="ECO:0000259" key="1">
    <source>
        <dbReference type="PROSITE" id="PS50097"/>
    </source>
</evidence>
<sequence>MTSPTVKSQRIDEGIERGAPITRSDIWHDDGSVVLQVETTQFRVHWGVLRLHSSFFRQMQGLPQPSDQPMVDGCPVIELSDDLVDVQYLLKALYFPTFVAATALPLQAVGALIRLGRKYDFADLLNSAVGRLTFENPTTIEEVDALVALQSGGWYSPTRILGYPGVLFDMLTLARENNITSVLPCAYYRVLLQHTLMQILDGIPRGDGTTASLAAVDQRRCILSLDTIKKVRFDSGYSLGWLQKWDYGTGSDCASPKRCNQARSSQLHSYIGDLWIFRRNIHREQNLFCPACNRHANEATDIGRQKLWADLPQLLDLPPWSELKKNDL</sequence>
<feature type="domain" description="BTB" evidence="1">
    <location>
        <begin position="31"/>
        <end position="94"/>
    </location>
</feature>
<dbReference type="EMBL" id="JACAZI010000004">
    <property type="protein sequence ID" value="KAF7362257.1"/>
    <property type="molecule type" value="Genomic_DNA"/>
</dbReference>
<organism evidence="2 3">
    <name type="scientific">Mycena venus</name>
    <dbReference type="NCBI Taxonomy" id="2733690"/>
    <lineage>
        <taxon>Eukaryota</taxon>
        <taxon>Fungi</taxon>
        <taxon>Dikarya</taxon>
        <taxon>Basidiomycota</taxon>
        <taxon>Agaricomycotina</taxon>
        <taxon>Agaricomycetes</taxon>
        <taxon>Agaricomycetidae</taxon>
        <taxon>Agaricales</taxon>
        <taxon>Marasmiineae</taxon>
        <taxon>Mycenaceae</taxon>
        <taxon>Mycena</taxon>
    </lineage>
</organism>
<dbReference type="PROSITE" id="PS50097">
    <property type="entry name" value="BTB"/>
    <property type="match status" value="1"/>
</dbReference>
<dbReference type="InterPro" id="IPR000210">
    <property type="entry name" value="BTB/POZ_dom"/>
</dbReference>
<proteinExistence type="predicted"/>
<reference evidence="2" key="1">
    <citation type="submission" date="2020-05" db="EMBL/GenBank/DDBJ databases">
        <title>Mycena genomes resolve the evolution of fungal bioluminescence.</title>
        <authorList>
            <person name="Tsai I.J."/>
        </authorList>
    </citation>
    <scope>NUCLEOTIDE SEQUENCE</scope>
    <source>
        <strain evidence="2">CCC161011</strain>
    </source>
</reference>
<evidence type="ECO:0000313" key="3">
    <source>
        <dbReference type="Proteomes" id="UP000620124"/>
    </source>
</evidence>
<dbReference type="Gene3D" id="3.30.710.10">
    <property type="entry name" value="Potassium Channel Kv1.1, Chain A"/>
    <property type="match status" value="1"/>
</dbReference>
<keyword evidence="3" id="KW-1185">Reference proteome</keyword>
<dbReference type="OrthoDB" id="3217871at2759"/>
<dbReference type="Proteomes" id="UP000620124">
    <property type="component" value="Unassembled WGS sequence"/>
</dbReference>
<gene>
    <name evidence="2" type="ORF">MVEN_00572100</name>
</gene>
<dbReference type="InterPro" id="IPR011333">
    <property type="entry name" value="SKP1/BTB/POZ_sf"/>
</dbReference>
<comment type="caution">
    <text evidence="2">The sequence shown here is derived from an EMBL/GenBank/DDBJ whole genome shotgun (WGS) entry which is preliminary data.</text>
</comment>
<name>A0A8H6YP50_9AGAR</name>